<name>A0A0N1NYY2_9EURO</name>
<dbReference type="RefSeq" id="XP_017997728.1">
    <property type="nucleotide sequence ID" value="XM_018140895.1"/>
</dbReference>
<dbReference type="PANTHER" id="PTHR23501">
    <property type="entry name" value="MAJOR FACILITATOR SUPERFAMILY"/>
    <property type="match status" value="1"/>
</dbReference>
<dbReference type="GeneID" id="28732667"/>
<dbReference type="EMBL" id="LFJN01000022">
    <property type="protein sequence ID" value="KPI37765.1"/>
    <property type="molecule type" value="Genomic_DNA"/>
</dbReference>
<sequence>MKSFFTLPGGFGAGAVGSATYTAVTAVLEPEYYAVATACQYLAQSVGQVGGLAASGTILRSVLSKWLRKALQGRDDADTIIDQVLGNTSYIVRLTGELKGIVLKGYVISLGACHGLSTALNGIAFALAIGLAERRLS</sequence>
<dbReference type="SUPFAM" id="SSF103473">
    <property type="entry name" value="MFS general substrate transporter"/>
    <property type="match status" value="1"/>
</dbReference>
<keyword evidence="2" id="KW-0812">Transmembrane</keyword>
<keyword evidence="6" id="KW-1185">Reference proteome</keyword>
<dbReference type="PANTHER" id="PTHR23501:SF33">
    <property type="entry name" value="MAJOR FACILITATOR SUPERFAMILY (MFS) PROFILE DOMAIN-CONTAINING PROTEIN"/>
    <property type="match status" value="1"/>
</dbReference>
<evidence type="ECO:0000256" key="4">
    <source>
        <dbReference type="ARBA" id="ARBA00023136"/>
    </source>
</evidence>
<dbReference type="Proteomes" id="UP000038010">
    <property type="component" value="Unassembled WGS sequence"/>
</dbReference>
<dbReference type="VEuPathDB" id="FungiDB:AB675_119"/>
<dbReference type="AlphaFoldDB" id="A0A0N1NYY2"/>
<evidence type="ECO:0000313" key="5">
    <source>
        <dbReference type="EMBL" id="KPI37765.1"/>
    </source>
</evidence>
<dbReference type="InterPro" id="IPR036259">
    <property type="entry name" value="MFS_trans_sf"/>
</dbReference>
<keyword evidence="3" id="KW-1133">Transmembrane helix</keyword>
<evidence type="ECO:0000256" key="2">
    <source>
        <dbReference type="ARBA" id="ARBA00022692"/>
    </source>
</evidence>
<accession>A0A0N1NYY2</accession>
<proteinExistence type="predicted"/>
<reference evidence="5 6" key="1">
    <citation type="submission" date="2015-06" db="EMBL/GenBank/DDBJ databases">
        <title>Draft genome of the ant-associated black yeast Phialophora attae CBS 131958.</title>
        <authorList>
            <person name="Moreno L.F."/>
            <person name="Stielow B.J."/>
            <person name="de Hoog S."/>
            <person name="Vicente V.A."/>
            <person name="Weiss V.A."/>
            <person name="de Vries M."/>
            <person name="Cruz L.M."/>
            <person name="Souza E.M."/>
        </authorList>
    </citation>
    <scope>NUCLEOTIDE SEQUENCE [LARGE SCALE GENOMIC DNA]</scope>
    <source>
        <strain evidence="5 6">CBS 131958</strain>
    </source>
</reference>
<dbReference type="GO" id="GO:0000329">
    <property type="term" value="C:fungal-type vacuole membrane"/>
    <property type="evidence" value="ECO:0007669"/>
    <property type="project" value="TreeGrafter"/>
</dbReference>
<comment type="caution">
    <text evidence="5">The sequence shown here is derived from an EMBL/GenBank/DDBJ whole genome shotgun (WGS) entry which is preliminary data.</text>
</comment>
<evidence type="ECO:0000256" key="1">
    <source>
        <dbReference type="ARBA" id="ARBA00004141"/>
    </source>
</evidence>
<comment type="subcellular location">
    <subcellularLocation>
        <location evidence="1">Membrane</location>
        <topology evidence="1">Multi-pass membrane protein</topology>
    </subcellularLocation>
</comment>
<keyword evidence="4" id="KW-0472">Membrane</keyword>
<dbReference type="GO" id="GO:0015174">
    <property type="term" value="F:basic amino acid transmembrane transporter activity"/>
    <property type="evidence" value="ECO:0007669"/>
    <property type="project" value="TreeGrafter"/>
</dbReference>
<organism evidence="5 6">
    <name type="scientific">Cyphellophora attinorum</name>
    <dbReference type="NCBI Taxonomy" id="1664694"/>
    <lineage>
        <taxon>Eukaryota</taxon>
        <taxon>Fungi</taxon>
        <taxon>Dikarya</taxon>
        <taxon>Ascomycota</taxon>
        <taxon>Pezizomycotina</taxon>
        <taxon>Eurotiomycetes</taxon>
        <taxon>Chaetothyriomycetidae</taxon>
        <taxon>Chaetothyriales</taxon>
        <taxon>Cyphellophoraceae</taxon>
        <taxon>Cyphellophora</taxon>
    </lineage>
</organism>
<evidence type="ECO:0000256" key="3">
    <source>
        <dbReference type="ARBA" id="ARBA00022989"/>
    </source>
</evidence>
<gene>
    <name evidence="5" type="ORF">AB675_119</name>
</gene>
<protein>
    <submittedName>
        <fullName evidence="5">Uncharacterized protein</fullName>
    </submittedName>
</protein>
<evidence type="ECO:0000313" key="6">
    <source>
        <dbReference type="Proteomes" id="UP000038010"/>
    </source>
</evidence>